<evidence type="ECO:0000313" key="2">
    <source>
        <dbReference type="EMBL" id="WNF32536.1"/>
    </source>
</evidence>
<gene>
    <name evidence="2" type="ORF">RI196_14880</name>
</gene>
<dbReference type="SUPFAM" id="SSF53474">
    <property type="entry name" value="alpha/beta-Hydrolases"/>
    <property type="match status" value="1"/>
</dbReference>
<dbReference type="InterPro" id="IPR029058">
    <property type="entry name" value="AB_hydrolase_fold"/>
</dbReference>
<dbReference type="Proteomes" id="UP001303701">
    <property type="component" value="Chromosome"/>
</dbReference>
<evidence type="ECO:0000313" key="3">
    <source>
        <dbReference type="Proteomes" id="UP001303701"/>
    </source>
</evidence>
<keyword evidence="3" id="KW-1185">Reference proteome</keyword>
<dbReference type="GO" id="GO:0016787">
    <property type="term" value="F:hydrolase activity"/>
    <property type="evidence" value="ECO:0007669"/>
    <property type="project" value="UniProtKB-KW"/>
</dbReference>
<sequence length="179" mass="20553">MLEQETPFDYSQEEDAYFNFMENIGFTNALVIIKSLLSEIKDGYKNIFVAGFSAGATVAWLCSEERLVDGIIGYYGSVLEIILEISPQCPELLFFPEEEKLFNVDELILALENKHNVEVHKLNGQHGFSDPFSLKYNEASAKKAFTRCCFFFWKHLDVLTPMEKRTNFFICGEAPFMID</sequence>
<dbReference type="Pfam" id="PF01738">
    <property type="entry name" value="DLH"/>
    <property type="match status" value="1"/>
</dbReference>
<dbReference type="GeneID" id="301127277"/>
<evidence type="ECO:0000259" key="1">
    <source>
        <dbReference type="Pfam" id="PF01738"/>
    </source>
</evidence>
<dbReference type="EMBL" id="CP134501">
    <property type="protein sequence ID" value="WNF32536.1"/>
    <property type="molecule type" value="Genomic_DNA"/>
</dbReference>
<dbReference type="RefSeq" id="WP_311066446.1">
    <property type="nucleotide sequence ID" value="NZ_CP134501.1"/>
</dbReference>
<proteinExistence type="predicted"/>
<dbReference type="InterPro" id="IPR051049">
    <property type="entry name" value="Dienelactone_hydrolase-like"/>
</dbReference>
<dbReference type="PANTHER" id="PTHR46623">
    <property type="entry name" value="CARBOXYMETHYLENEBUTENOLIDASE-RELATED"/>
    <property type="match status" value="1"/>
</dbReference>
<dbReference type="PANTHER" id="PTHR46623:SF6">
    <property type="entry name" value="ALPHA_BETA-HYDROLASES SUPERFAMILY PROTEIN"/>
    <property type="match status" value="1"/>
</dbReference>
<feature type="domain" description="Dienelactone hydrolase" evidence="1">
    <location>
        <begin position="8"/>
        <end position="154"/>
    </location>
</feature>
<reference evidence="2 3" key="1">
    <citation type="submission" date="2023-09" db="EMBL/GenBank/DDBJ databases">
        <title>Different Types of Thermotolerant Ring-Cleaving Dioxygenases derived from Aeribacillus composti HB-1 applied for multiple aromatic hydrocarbons removal.</title>
        <authorList>
            <person name="Cao L."/>
            <person name="Li M."/>
            <person name="Ma T."/>
        </authorList>
    </citation>
    <scope>NUCLEOTIDE SEQUENCE [LARGE SCALE GENOMIC DNA]</scope>
    <source>
        <strain evidence="2 3">HB-1</strain>
    </source>
</reference>
<dbReference type="InterPro" id="IPR002925">
    <property type="entry name" value="Dienelactn_hydro"/>
</dbReference>
<name>A0ABY9WGS5_9BACI</name>
<keyword evidence="2" id="KW-0378">Hydrolase</keyword>
<accession>A0ABY9WGS5</accession>
<dbReference type="Gene3D" id="3.40.50.1820">
    <property type="entry name" value="alpha/beta hydrolase"/>
    <property type="match status" value="1"/>
</dbReference>
<protein>
    <submittedName>
        <fullName evidence="2">Dienelactone hydrolase family protein</fullName>
    </submittedName>
</protein>
<organism evidence="2 3">
    <name type="scientific">Aeribacillus composti</name>
    <dbReference type="NCBI Taxonomy" id="1868734"/>
    <lineage>
        <taxon>Bacteria</taxon>
        <taxon>Bacillati</taxon>
        <taxon>Bacillota</taxon>
        <taxon>Bacilli</taxon>
        <taxon>Bacillales</taxon>
        <taxon>Bacillaceae</taxon>
        <taxon>Aeribacillus</taxon>
    </lineage>
</organism>